<evidence type="ECO:0000313" key="3">
    <source>
        <dbReference type="Proteomes" id="UP000028525"/>
    </source>
</evidence>
<dbReference type="InterPro" id="IPR004518">
    <property type="entry name" value="MazG-like_dom"/>
</dbReference>
<accession>A0A084JR45</accession>
<proteinExistence type="predicted"/>
<dbReference type="EMBL" id="JPME01000004">
    <property type="protein sequence ID" value="KEZ91429.1"/>
    <property type="molecule type" value="Genomic_DNA"/>
</dbReference>
<organism evidence="2 3">
    <name type="scientific">Lacrimispora celerecrescens</name>
    <dbReference type="NCBI Taxonomy" id="29354"/>
    <lineage>
        <taxon>Bacteria</taxon>
        <taxon>Bacillati</taxon>
        <taxon>Bacillota</taxon>
        <taxon>Clostridia</taxon>
        <taxon>Lachnospirales</taxon>
        <taxon>Lachnospiraceae</taxon>
        <taxon>Lacrimispora</taxon>
    </lineage>
</organism>
<dbReference type="AlphaFoldDB" id="A0A084JR45"/>
<evidence type="ECO:0000313" key="2">
    <source>
        <dbReference type="EMBL" id="KEZ91429.1"/>
    </source>
</evidence>
<reference evidence="2 3" key="1">
    <citation type="submission" date="2014-07" db="EMBL/GenBank/DDBJ databases">
        <title>Draft genome of Clostridium celerecrescens 152B isolated from sediments associated with methane hydrate from Krishna Godavari basin.</title>
        <authorList>
            <person name="Honkalas V.S."/>
            <person name="Dabir A.P."/>
            <person name="Arora P."/>
            <person name="Dhakephalkar P.K."/>
        </authorList>
    </citation>
    <scope>NUCLEOTIDE SEQUENCE [LARGE SCALE GENOMIC DNA]</scope>
    <source>
        <strain evidence="2 3">152B</strain>
    </source>
</reference>
<evidence type="ECO:0000259" key="1">
    <source>
        <dbReference type="Pfam" id="PF03819"/>
    </source>
</evidence>
<protein>
    <recommendedName>
        <fullName evidence="1">NTP pyrophosphohydrolase MazG-like domain-containing protein</fullName>
    </recommendedName>
</protein>
<dbReference type="PANTHER" id="PTHR42702:SF1">
    <property type="entry name" value="REGULATORY PROTEIN FOR BETA-LACTAMASE"/>
    <property type="match status" value="1"/>
</dbReference>
<dbReference type="Proteomes" id="UP000028525">
    <property type="component" value="Unassembled WGS sequence"/>
</dbReference>
<dbReference type="STRING" id="29354.IO98_03155"/>
<gene>
    <name evidence="2" type="ORF">IO98_03155</name>
</gene>
<dbReference type="Pfam" id="PF03819">
    <property type="entry name" value="MazG"/>
    <property type="match status" value="1"/>
</dbReference>
<dbReference type="SUPFAM" id="SSF101386">
    <property type="entry name" value="all-alpha NTP pyrophosphatases"/>
    <property type="match status" value="1"/>
</dbReference>
<feature type="domain" description="NTP pyrophosphohydrolase MazG-like" evidence="1">
    <location>
        <begin position="24"/>
        <end position="78"/>
    </location>
</feature>
<sequence>MTISKLQKYIKEKDYHPDLKKDYFLKLSEEVGELAQAIRKNTTPANETSFKGSIEEELYDVLYYTLAIANLYDINLETWIPVKERINDEKYGSHDADKLFSN</sequence>
<dbReference type="Gene3D" id="1.10.287.1080">
    <property type="entry name" value="MazG-like"/>
    <property type="match status" value="1"/>
</dbReference>
<dbReference type="OrthoDB" id="9791898at2"/>
<name>A0A084JR45_9FIRM</name>
<dbReference type="PANTHER" id="PTHR42702">
    <property type="entry name" value="NUCLEOTIDE PYROPHOSPHOHYDROLASE"/>
    <property type="match status" value="1"/>
</dbReference>
<comment type="caution">
    <text evidence="2">The sequence shown here is derived from an EMBL/GenBank/DDBJ whole genome shotgun (WGS) entry which is preliminary data.</text>
</comment>
<keyword evidence="3" id="KW-1185">Reference proteome</keyword>